<evidence type="ECO:0000256" key="7">
    <source>
        <dbReference type="ARBA" id="ARBA00023237"/>
    </source>
</evidence>
<dbReference type="OrthoDB" id="9812892at2"/>
<dbReference type="InterPro" id="IPR037066">
    <property type="entry name" value="Plug_dom_sf"/>
</dbReference>
<reference evidence="12 13" key="1">
    <citation type="journal article" date="2009" name="Stand. Genomic Sci.">
        <title>Complete genome sequence of Dyadobacter fermentans type strain (NS114).</title>
        <authorList>
            <person name="Lang E."/>
            <person name="Lapidus A."/>
            <person name="Chertkov O."/>
            <person name="Brettin T."/>
            <person name="Detter J.C."/>
            <person name="Han C."/>
            <person name="Copeland A."/>
            <person name="Glavina Del Rio T."/>
            <person name="Nolan M."/>
            <person name="Chen F."/>
            <person name="Lucas S."/>
            <person name="Tice H."/>
            <person name="Cheng J.F."/>
            <person name="Land M."/>
            <person name="Hauser L."/>
            <person name="Chang Y.J."/>
            <person name="Jeffries C.D."/>
            <person name="Kopitz M."/>
            <person name="Bruce D."/>
            <person name="Goodwin L."/>
            <person name="Pitluck S."/>
            <person name="Ovchinnikova G."/>
            <person name="Pati A."/>
            <person name="Ivanova N."/>
            <person name="Mavrommatis K."/>
            <person name="Chen A."/>
            <person name="Palaniappan K."/>
            <person name="Chain P."/>
            <person name="Bristow J."/>
            <person name="Eisen J.A."/>
            <person name="Markowitz V."/>
            <person name="Hugenholtz P."/>
            <person name="Goker M."/>
            <person name="Rohde M."/>
            <person name="Kyrpides N.C."/>
            <person name="Klenk H.P."/>
        </authorList>
    </citation>
    <scope>NUCLEOTIDE SEQUENCE [LARGE SCALE GENOMIC DNA]</scope>
    <source>
        <strain evidence="13">ATCC 700827 / DSM 18053 / CIP 107007 / KCTC 52180 / NS114</strain>
    </source>
</reference>
<keyword evidence="9" id="KW-1133">Transmembrane helix</keyword>
<dbReference type="InterPro" id="IPR012910">
    <property type="entry name" value="Plug_dom"/>
</dbReference>
<keyword evidence="13" id="KW-1185">Reference proteome</keyword>
<evidence type="ECO:0000256" key="5">
    <source>
        <dbReference type="ARBA" id="ARBA00022729"/>
    </source>
</evidence>
<dbReference type="PANTHER" id="PTHR30069:SF29">
    <property type="entry name" value="HEMOGLOBIN AND HEMOGLOBIN-HAPTOGLOBIN-BINDING PROTEIN 1-RELATED"/>
    <property type="match status" value="1"/>
</dbReference>
<evidence type="ECO:0000256" key="8">
    <source>
        <dbReference type="PROSITE-ProRule" id="PRU01360"/>
    </source>
</evidence>
<dbReference type="SUPFAM" id="SSF56935">
    <property type="entry name" value="Porins"/>
    <property type="match status" value="1"/>
</dbReference>
<sequence length="1117" mass="125284">MTSSDIDLLKEKTSRRRGKSLLRRVNEWLHLWLGLASGIIVFVVCLTGAIWVFNEEITWLLEPAIRAETRDEPVLKPSQILAIADSAFPGKQASYAYHQQGTAIRVGVGEHMLFLDPYTGRVQGMDSHEKGETGFFEWLLLGHRYLWLPQEIGRPVVNYGTLVFVVLLVTGLIWWYPAKWTKGARKRSFNIKWKAGWKRLNVDLHNVLGFYTFLVLLVLAVTGVVFGLAWFGKGLYRLTSGGQEEPEWKRVTSDTTQHGKFYTYNEALDQVWAGMIAKYPSKGGFYYSFPDSTQAHSTISMRTYPAAGRFYDVTRHTYDRHTLRRLKFYEVFDKSFEASSAAAKIRRMNYDMHIGTILGLPGKILAFIASLIGASLPVTGFLVWWNRRGFGKKIGRYGAAAIVFSLCCGGQASAQQKRGDAAADTSARDLRELTVTGKTEATQVKELVFAVDVLDLKAMAGRNLEINRLLDAMPGVRVRETGGMGSEFSYAIHGLSGKSVRFFVDGVPMEAYGTGYSIQNFPVNSLERIEVYKGVTPIELSGDALGGSVNLVTRKDLGNYLDVSYSIGSFQTHKAELSGKWRQQNGLTLQLGSSYRFSENNYKVWGPTVEVADEFGKPVAGRKYRRFNDDFRAFNIKAEVGITGKPWADALMLGLIGSDMDKGVQTGRTMAFVYGGVRYDEKLLAPSIRYSKKNANGLSVDIYGVLNRMQAQTTDTSSRKYNWAQAVIGQVAGELNGIRAQKSAYRFRDRNAMVIANASYALGAHHKIAASYSLNSTRRTGNDPLATAEWTIPFREPQELSKYAAALSYQTVFWDDKLTNVLFVKNFGYSARTNVYNYNGGQQKELIPYLSESSQWGAGVGSKYQVNAGTLVKLSFESTSRMPDGVELLGNGNTILNAPGLKPERSSNVNTGISQSFRNGDTRWGYELGLFYRNTRDLIWLGEGDLYGTARYENIDKLRSAGADLAVRYARRKWLEINAAVTYQDVRNRQRYTASGAKNIVYNDRMKNLPSLMANGEVRFRYASAFGGSGDLSFYVGTDYVQGFFLSWPSLGDRSTKKRIPTQFLQNTGITYSLMQNSLNVSLECRNLFDRQVYDNYLLQKPGRFISLNIRYFLFNP</sequence>
<keyword evidence="4 8" id="KW-0812">Transmembrane</keyword>
<name>C6W193_DYAFD</name>
<comment type="subcellular location">
    <subcellularLocation>
        <location evidence="1 8">Cell outer membrane</location>
        <topology evidence="1 8">Multi-pass membrane protein</topology>
    </subcellularLocation>
</comment>
<dbReference type="EMBL" id="CP001619">
    <property type="protein sequence ID" value="ACT91950.1"/>
    <property type="molecule type" value="Genomic_DNA"/>
</dbReference>
<feature type="domain" description="TonB-dependent receptor plug" evidence="10">
    <location>
        <begin position="445"/>
        <end position="547"/>
    </location>
</feature>
<dbReference type="GO" id="GO:0044718">
    <property type="term" value="P:siderophore transmembrane transport"/>
    <property type="evidence" value="ECO:0007669"/>
    <property type="project" value="TreeGrafter"/>
</dbReference>
<dbReference type="eggNOG" id="COG3182">
    <property type="taxonomic scope" value="Bacteria"/>
</dbReference>
<dbReference type="Gene3D" id="2.170.130.10">
    <property type="entry name" value="TonB-dependent receptor, plug domain"/>
    <property type="match status" value="1"/>
</dbReference>
<dbReference type="GO" id="GO:0009279">
    <property type="term" value="C:cell outer membrane"/>
    <property type="evidence" value="ECO:0007669"/>
    <property type="project" value="UniProtKB-SubCell"/>
</dbReference>
<evidence type="ECO:0000256" key="4">
    <source>
        <dbReference type="ARBA" id="ARBA00022692"/>
    </source>
</evidence>
<dbReference type="Proteomes" id="UP000002011">
    <property type="component" value="Chromosome"/>
</dbReference>
<keyword evidence="3 8" id="KW-1134">Transmembrane beta strand</keyword>
<feature type="transmembrane region" description="Helical" evidence="9">
    <location>
        <begin position="29"/>
        <end position="53"/>
    </location>
</feature>
<dbReference type="AlphaFoldDB" id="C6W193"/>
<dbReference type="InterPro" id="IPR041700">
    <property type="entry name" value="OMP_b-brl_3"/>
</dbReference>
<evidence type="ECO:0000256" key="9">
    <source>
        <dbReference type="SAM" id="Phobius"/>
    </source>
</evidence>
<dbReference type="PANTHER" id="PTHR30069">
    <property type="entry name" value="TONB-DEPENDENT OUTER MEMBRANE RECEPTOR"/>
    <property type="match status" value="1"/>
</dbReference>
<dbReference type="Pfam" id="PF03929">
    <property type="entry name" value="PepSY_TM"/>
    <property type="match status" value="1"/>
</dbReference>
<keyword evidence="7 8" id="KW-0998">Cell outer membrane</keyword>
<comment type="similarity">
    <text evidence="8">Belongs to the TonB-dependent receptor family.</text>
</comment>
<feature type="transmembrane region" description="Helical" evidence="9">
    <location>
        <begin position="364"/>
        <end position="385"/>
    </location>
</feature>
<keyword evidence="12" id="KW-0675">Receptor</keyword>
<evidence type="ECO:0000256" key="6">
    <source>
        <dbReference type="ARBA" id="ARBA00023136"/>
    </source>
</evidence>
<dbReference type="RefSeq" id="WP_015810207.1">
    <property type="nucleotide sequence ID" value="NC_013037.1"/>
</dbReference>
<dbReference type="InterPro" id="IPR039426">
    <property type="entry name" value="TonB-dep_rcpt-like"/>
</dbReference>
<dbReference type="PROSITE" id="PS52016">
    <property type="entry name" value="TONB_DEPENDENT_REC_3"/>
    <property type="match status" value="1"/>
</dbReference>
<evidence type="ECO:0000313" key="12">
    <source>
        <dbReference type="EMBL" id="ACT91950.1"/>
    </source>
</evidence>
<dbReference type="InterPro" id="IPR036942">
    <property type="entry name" value="Beta-barrel_TonB_sf"/>
</dbReference>
<dbReference type="Gene3D" id="2.40.170.20">
    <property type="entry name" value="TonB-dependent receptor, beta-barrel domain"/>
    <property type="match status" value="1"/>
</dbReference>
<proteinExistence type="inferred from homology"/>
<keyword evidence="5" id="KW-0732">Signal</keyword>
<evidence type="ECO:0000313" key="13">
    <source>
        <dbReference type="Proteomes" id="UP000002011"/>
    </source>
</evidence>
<protein>
    <submittedName>
        <fullName evidence="12">TonB-dependent receptor plug</fullName>
    </submittedName>
</protein>
<organism evidence="12 13">
    <name type="scientific">Dyadobacter fermentans (strain ATCC 700827 / DSM 18053 / CIP 107007 / KCTC 52180 / NS114)</name>
    <dbReference type="NCBI Taxonomy" id="471854"/>
    <lineage>
        <taxon>Bacteria</taxon>
        <taxon>Pseudomonadati</taxon>
        <taxon>Bacteroidota</taxon>
        <taxon>Cytophagia</taxon>
        <taxon>Cytophagales</taxon>
        <taxon>Spirosomataceae</taxon>
        <taxon>Dyadobacter</taxon>
    </lineage>
</organism>
<evidence type="ECO:0000256" key="2">
    <source>
        <dbReference type="ARBA" id="ARBA00022448"/>
    </source>
</evidence>
<dbReference type="HOGENOM" id="CLU_280849_0_0_10"/>
<keyword evidence="6 8" id="KW-0472">Membrane</keyword>
<dbReference type="Pfam" id="PF14905">
    <property type="entry name" value="OMP_b-brl_3"/>
    <property type="match status" value="1"/>
</dbReference>
<evidence type="ECO:0000256" key="3">
    <source>
        <dbReference type="ARBA" id="ARBA00022452"/>
    </source>
</evidence>
<dbReference type="Pfam" id="PF07715">
    <property type="entry name" value="Plug"/>
    <property type="match status" value="1"/>
</dbReference>
<evidence type="ECO:0000259" key="10">
    <source>
        <dbReference type="Pfam" id="PF07715"/>
    </source>
</evidence>
<dbReference type="KEGG" id="dfe:Dfer_0688"/>
<accession>C6W193</accession>
<feature type="transmembrane region" description="Helical" evidence="9">
    <location>
        <begin position="208"/>
        <end position="231"/>
    </location>
</feature>
<keyword evidence="2 8" id="KW-0813">Transport</keyword>
<dbReference type="InterPro" id="IPR005625">
    <property type="entry name" value="PepSY-ass_TM"/>
</dbReference>
<dbReference type="GO" id="GO:0015344">
    <property type="term" value="F:siderophore uptake transmembrane transporter activity"/>
    <property type="evidence" value="ECO:0007669"/>
    <property type="project" value="TreeGrafter"/>
</dbReference>
<feature type="transmembrane region" description="Helical" evidence="9">
    <location>
        <begin position="156"/>
        <end position="177"/>
    </location>
</feature>
<evidence type="ECO:0000259" key="11">
    <source>
        <dbReference type="Pfam" id="PF14905"/>
    </source>
</evidence>
<evidence type="ECO:0000256" key="1">
    <source>
        <dbReference type="ARBA" id="ARBA00004571"/>
    </source>
</evidence>
<feature type="domain" description="Outer membrane protein beta-barrel" evidence="11">
    <location>
        <begin position="899"/>
        <end position="1101"/>
    </location>
</feature>
<dbReference type="STRING" id="471854.Dfer_0688"/>
<dbReference type="eggNOG" id="COG4206">
    <property type="taxonomic scope" value="Bacteria"/>
</dbReference>
<gene>
    <name evidence="12" type="ordered locus">Dfer_0688</name>
</gene>